<dbReference type="STRING" id="272562.CA_C3728"/>
<feature type="transmembrane region" description="Helical" evidence="2">
    <location>
        <begin position="12"/>
        <end position="32"/>
    </location>
</feature>
<evidence type="ECO:0000313" key="4">
    <source>
        <dbReference type="Proteomes" id="UP000000814"/>
    </source>
</evidence>
<keyword evidence="2" id="KW-0812">Transmembrane</keyword>
<protein>
    <recommendedName>
        <fullName evidence="5">DUF4446 domain-containing protein</fullName>
    </recommendedName>
</protein>
<accession>Q97CW8</accession>
<dbReference type="HOGENOM" id="CLU_101313_1_0_9"/>
<gene>
    <name evidence="3" type="ordered locus">CA_C3728</name>
</gene>
<evidence type="ECO:0008006" key="5">
    <source>
        <dbReference type="Google" id="ProtNLM"/>
    </source>
</evidence>
<dbReference type="PATRIC" id="fig|272562.8.peg.3918"/>
<evidence type="ECO:0000256" key="2">
    <source>
        <dbReference type="SAM" id="Phobius"/>
    </source>
</evidence>
<dbReference type="Pfam" id="PF14584">
    <property type="entry name" value="DUF4446"/>
    <property type="match status" value="1"/>
</dbReference>
<dbReference type="OrthoDB" id="5244042at2"/>
<evidence type="ECO:0000256" key="1">
    <source>
        <dbReference type="SAM" id="Coils"/>
    </source>
</evidence>
<dbReference type="InterPro" id="IPR027981">
    <property type="entry name" value="DUF4446"/>
</dbReference>
<name>Q97CW8_CLOAB</name>
<dbReference type="eggNOG" id="COG1196">
    <property type="taxonomic scope" value="Bacteria"/>
</dbReference>
<dbReference type="RefSeq" id="WP_010966988.1">
    <property type="nucleotide sequence ID" value="NC_003030.1"/>
</dbReference>
<feature type="coiled-coil region" evidence="1">
    <location>
        <begin position="53"/>
        <end position="87"/>
    </location>
</feature>
<dbReference type="EMBL" id="AE001437">
    <property type="protein sequence ID" value="AAK81648.1"/>
    <property type="molecule type" value="Genomic_DNA"/>
</dbReference>
<organism evidence="3 4">
    <name type="scientific">Clostridium acetobutylicum (strain ATCC 824 / DSM 792 / JCM 1419 / IAM 19013 / LMG 5710 / NBRC 13948 / NRRL B-527 / VKM B-1787 / 2291 / W)</name>
    <dbReference type="NCBI Taxonomy" id="272562"/>
    <lineage>
        <taxon>Bacteria</taxon>
        <taxon>Bacillati</taxon>
        <taxon>Bacillota</taxon>
        <taxon>Clostridia</taxon>
        <taxon>Eubacteriales</taxon>
        <taxon>Clostridiaceae</taxon>
        <taxon>Clostridium</taxon>
    </lineage>
</organism>
<keyword evidence="4" id="KW-1185">Reference proteome</keyword>
<sequence length="169" mass="19500">MEDVFKLLNQFNVYITIGLCALVIILIILNLSSMHSMKKLKRDYRKLMRGSNAENLEELINGYLDKVEKINEDSKQVKDIYEELQDQVKKCVKNVAMVRYKAFENIGSDLSFSLVLLDDNYDGIMLTSIYGRGESVVYAKPINKGLSRYDLSEEEKNILKEVCEKVNDK</sequence>
<dbReference type="AlphaFoldDB" id="Q97CW8"/>
<dbReference type="Proteomes" id="UP000000814">
    <property type="component" value="Chromosome"/>
</dbReference>
<reference evidence="3 4" key="1">
    <citation type="journal article" date="2001" name="J. Bacteriol.">
        <title>Genome sequence and comparative analysis of the solvent-producing bacterium Clostridium acetobutylicum.</title>
        <authorList>
            <person name="Nolling J."/>
            <person name="Breton G."/>
            <person name="Omelchenko M.V."/>
            <person name="Makarova K.S."/>
            <person name="Zeng Q."/>
            <person name="Gibson R."/>
            <person name="Lee H.M."/>
            <person name="Dubois J."/>
            <person name="Qiu D."/>
            <person name="Hitti J."/>
            <person name="Wolf Y.I."/>
            <person name="Tatusov R.L."/>
            <person name="Sabathe F."/>
            <person name="Doucette-Stamm L."/>
            <person name="Soucaille P."/>
            <person name="Daly M.J."/>
            <person name="Bennett G.N."/>
            <person name="Koonin E.V."/>
            <person name="Smith D.R."/>
        </authorList>
    </citation>
    <scope>NUCLEOTIDE SEQUENCE [LARGE SCALE GENOMIC DNA]</scope>
    <source>
        <strain evidence="4">ATCC 824 / DSM 792 / JCM 1419 / LMG 5710 / VKM B-1787</strain>
    </source>
</reference>
<dbReference type="PIR" id="E97357">
    <property type="entry name" value="E97357"/>
</dbReference>
<dbReference type="GeneID" id="45000224"/>
<keyword evidence="1" id="KW-0175">Coiled coil</keyword>
<keyword evidence="2" id="KW-0472">Membrane</keyword>
<evidence type="ECO:0000313" key="3">
    <source>
        <dbReference type="EMBL" id="AAK81648.1"/>
    </source>
</evidence>
<proteinExistence type="predicted"/>
<keyword evidence="2" id="KW-1133">Transmembrane helix</keyword>
<dbReference type="KEGG" id="cac:CA_C3728"/>